<dbReference type="EMBL" id="KQ980653">
    <property type="protein sequence ID" value="KYN14838.1"/>
    <property type="molecule type" value="Genomic_DNA"/>
</dbReference>
<keyword evidence="2" id="KW-1185">Reference proteome</keyword>
<evidence type="ECO:0000313" key="1">
    <source>
        <dbReference type="EMBL" id="KYN14838.1"/>
    </source>
</evidence>
<gene>
    <name evidence="1" type="ORF">ALC57_12947</name>
</gene>
<accession>A0A195DPP1</accession>
<protein>
    <submittedName>
        <fullName evidence="1">Uncharacterized protein</fullName>
    </submittedName>
</protein>
<dbReference type="Proteomes" id="UP000078492">
    <property type="component" value="Unassembled WGS sequence"/>
</dbReference>
<organism evidence="1 2">
    <name type="scientific">Trachymyrmex cornetzi</name>
    <dbReference type="NCBI Taxonomy" id="471704"/>
    <lineage>
        <taxon>Eukaryota</taxon>
        <taxon>Metazoa</taxon>
        <taxon>Ecdysozoa</taxon>
        <taxon>Arthropoda</taxon>
        <taxon>Hexapoda</taxon>
        <taxon>Insecta</taxon>
        <taxon>Pterygota</taxon>
        <taxon>Neoptera</taxon>
        <taxon>Endopterygota</taxon>
        <taxon>Hymenoptera</taxon>
        <taxon>Apocrita</taxon>
        <taxon>Aculeata</taxon>
        <taxon>Formicoidea</taxon>
        <taxon>Formicidae</taxon>
        <taxon>Myrmicinae</taxon>
        <taxon>Trachymyrmex</taxon>
    </lineage>
</organism>
<name>A0A195DPP1_9HYME</name>
<sequence>RATASVDFIVGDLILRPLLEVPAVLLERTVPAILRYYSQVLTNAFNEGVSSFPPSRFLLLAEKIGPSQLEGRKESQYVVEKVIRTYVDDRISRLPREKPTG</sequence>
<feature type="non-terminal residue" evidence="1">
    <location>
        <position position="1"/>
    </location>
</feature>
<evidence type="ECO:0000313" key="2">
    <source>
        <dbReference type="Proteomes" id="UP000078492"/>
    </source>
</evidence>
<reference evidence="1 2" key="1">
    <citation type="submission" date="2015-09" db="EMBL/GenBank/DDBJ databases">
        <title>Trachymyrmex cornetzi WGS genome.</title>
        <authorList>
            <person name="Nygaard S."/>
            <person name="Hu H."/>
            <person name="Boomsma J."/>
            <person name="Zhang G."/>
        </authorList>
    </citation>
    <scope>NUCLEOTIDE SEQUENCE [LARGE SCALE GENOMIC DNA]</scope>
    <source>
        <strain evidence="1">Tcor2-1</strain>
        <tissue evidence="1">Whole body</tissue>
    </source>
</reference>
<dbReference type="AlphaFoldDB" id="A0A195DPP1"/>
<proteinExistence type="predicted"/>